<reference evidence="1" key="1">
    <citation type="submission" date="2019-09" db="EMBL/GenBank/DDBJ databases">
        <title>Comparative Genomics of Leptospira interrogans Reveals Genome Plasticity - A Common Adaptive Strategy for Survival in Various Hosts.</title>
        <authorList>
            <person name="Ramli S.R."/>
            <person name="Bunk B."/>
            <person name="Goris M."/>
            <person name="Bhuju S."/>
            <person name="Jarek M."/>
            <person name="Sproer C."/>
            <person name="Mustakim S."/>
            <person name="Strommenger B."/>
            <person name="Pessler F."/>
        </authorList>
    </citation>
    <scope>NUCLEOTIDE SEQUENCE</scope>
    <source>
        <strain evidence="1">782</strain>
    </source>
</reference>
<evidence type="ECO:0000313" key="2">
    <source>
        <dbReference type="Proteomes" id="UP000663124"/>
    </source>
</evidence>
<dbReference type="RefSeq" id="WP_000618030.1">
    <property type="nucleotide sequence ID" value="NZ_CP043884.1"/>
</dbReference>
<evidence type="ECO:0000313" key="1">
    <source>
        <dbReference type="EMBL" id="QOI43393.1"/>
    </source>
</evidence>
<name>A0A1X8WHG8_LEPIR</name>
<gene>
    <name evidence="1" type="ORF">Lepto782_14730</name>
</gene>
<dbReference type="GeneID" id="61144392"/>
<accession>A0A1X8WHG8</accession>
<dbReference type="Proteomes" id="UP000663124">
    <property type="component" value="Chromosome 1"/>
</dbReference>
<organism evidence="1 2">
    <name type="scientific">Leptospira interrogans serovar Canicola</name>
    <dbReference type="NCBI Taxonomy" id="211880"/>
    <lineage>
        <taxon>Bacteria</taxon>
        <taxon>Pseudomonadati</taxon>
        <taxon>Spirochaetota</taxon>
        <taxon>Spirochaetia</taxon>
        <taxon>Leptospirales</taxon>
        <taxon>Leptospiraceae</taxon>
        <taxon>Leptospira</taxon>
    </lineage>
</organism>
<proteinExistence type="predicted"/>
<dbReference type="EMBL" id="CP043884">
    <property type="protein sequence ID" value="QOI43393.1"/>
    <property type="molecule type" value="Genomic_DNA"/>
</dbReference>
<sequence>MIRHYAFLFLWLFGVSLILISGKQPNPYLVHVRKIPLPHAYPWEEVLTYCLLITVEILVLYWILRPKTYNLSWLRSLSGSLFFFILGGAHLFTLMHAPSYMLFHCMYLFCIGIMIFVFSMWALVNKNRFGSNSKESINP</sequence>
<protein>
    <submittedName>
        <fullName evidence="1">Uncharacterized protein</fullName>
    </submittedName>
</protein>
<dbReference type="AlphaFoldDB" id="A0A1X8WHG8"/>